<dbReference type="Proteomes" id="UP000037274">
    <property type="component" value="Unassembled WGS sequence"/>
</dbReference>
<evidence type="ECO:0000259" key="2">
    <source>
        <dbReference type="Pfam" id="PF20256"/>
    </source>
</evidence>
<feature type="domain" description="Aldehyde oxidase/xanthine dehydrogenase second molybdopterin binding" evidence="2">
    <location>
        <begin position="24"/>
        <end position="117"/>
    </location>
</feature>
<evidence type="ECO:0000313" key="3">
    <source>
        <dbReference type="EMBL" id="KMS65707.1"/>
    </source>
</evidence>
<feature type="region of interest" description="Disordered" evidence="1">
    <location>
        <begin position="1"/>
        <end position="26"/>
    </location>
</feature>
<dbReference type="SUPFAM" id="SSF56003">
    <property type="entry name" value="Molybdenum cofactor-binding domain"/>
    <property type="match status" value="1"/>
</dbReference>
<dbReference type="Gene3D" id="3.30.365.10">
    <property type="entry name" value="Aldehyde oxidase/xanthine dehydrogenase, molybdopterin binding domain"/>
    <property type="match status" value="1"/>
</dbReference>
<gene>
    <name evidence="3" type="ORF">ACH49_30600</name>
</gene>
<protein>
    <recommendedName>
        <fullName evidence="2">Aldehyde oxidase/xanthine dehydrogenase second molybdopterin binding domain-containing protein</fullName>
    </recommendedName>
</protein>
<evidence type="ECO:0000256" key="1">
    <source>
        <dbReference type="SAM" id="MobiDB-lite"/>
    </source>
</evidence>
<organism evidence="3 4">
    <name type="scientific">Streptomyces leeuwenhoekii</name>
    <dbReference type="NCBI Taxonomy" id="1437453"/>
    <lineage>
        <taxon>Bacteria</taxon>
        <taxon>Bacillati</taxon>
        <taxon>Actinomycetota</taxon>
        <taxon>Actinomycetes</taxon>
        <taxon>Kitasatosporales</taxon>
        <taxon>Streptomycetaceae</taxon>
        <taxon>Streptomyces</taxon>
    </lineage>
</organism>
<feature type="non-terminal residue" evidence="3">
    <location>
        <position position="1"/>
    </location>
</feature>
<dbReference type="PANTHER" id="PTHR47495:SF2">
    <property type="entry name" value="ALDEHYDE DEHYDROGENASE"/>
    <property type="match status" value="1"/>
</dbReference>
<evidence type="ECO:0000313" key="4">
    <source>
        <dbReference type="Proteomes" id="UP000037274"/>
    </source>
</evidence>
<dbReference type="EMBL" id="LFEH01000391">
    <property type="protein sequence ID" value="KMS65707.1"/>
    <property type="molecule type" value="Genomic_DNA"/>
</dbReference>
<dbReference type="Pfam" id="PF20256">
    <property type="entry name" value="MoCoBD_2"/>
    <property type="match status" value="1"/>
</dbReference>
<name>A0ABR5HPW8_STRLW</name>
<proteinExistence type="predicted"/>
<keyword evidence="4" id="KW-1185">Reference proteome</keyword>
<accession>A0ABR5HPW8</accession>
<dbReference type="RefSeq" id="WP_048574706.1">
    <property type="nucleotide sequence ID" value="NZ_LFEH01000391.1"/>
</dbReference>
<dbReference type="InterPro" id="IPR046867">
    <property type="entry name" value="AldOxase/xan_DH_MoCoBD2"/>
</dbReference>
<sequence>DRLAGLTGPPPAPGLEERADTSGTADAESPFARHAFGAHFAEVMVDTVTGEVRVRRLLGVFAAGRILNPRTARSQFVGGMTMGLGMALTEGSTMDAAFGDFAESDLASYHVPAHADVLDVEAHWIEEDDDRLNPMGSKGIGEIGIVGTAAAIGNAVHHATGVRFRELPLSPDRVLAGLLAHERPAGTVGR</sequence>
<comment type="caution">
    <text evidence="3">The sequence shown here is derived from an EMBL/GenBank/DDBJ whole genome shotgun (WGS) entry which is preliminary data.</text>
</comment>
<dbReference type="PANTHER" id="PTHR47495">
    <property type="entry name" value="ALDEHYDE DEHYDROGENASE"/>
    <property type="match status" value="1"/>
</dbReference>
<dbReference type="InterPro" id="IPR052516">
    <property type="entry name" value="N-heterocyclic_Hydroxylase"/>
</dbReference>
<reference evidence="3 4" key="1">
    <citation type="submission" date="2015-06" db="EMBL/GenBank/DDBJ databases">
        <title>Draft genome sequence of Streptomyces leeuwenhoekii C58, which produces the novel lasso peptide, chaxapeptin.</title>
        <authorList>
            <person name="Yi Y."/>
            <person name="Hai D."/>
            <person name="Jaspars M."/>
            <person name="Sheng H."/>
            <person name="Rateb M.E."/>
            <person name="Bull A."/>
            <person name="Goodfellow M."/>
            <person name="Asenjo J.A."/>
            <person name="Ebel R."/>
        </authorList>
    </citation>
    <scope>NUCLEOTIDE SEQUENCE [LARGE SCALE GENOMIC DNA]</scope>
    <source>
        <strain evidence="3 4">C58</strain>
    </source>
</reference>
<dbReference type="InterPro" id="IPR037165">
    <property type="entry name" value="AldOxase/xan_DH_Mopterin-bd_sf"/>
</dbReference>